<evidence type="ECO:0000313" key="1">
    <source>
        <dbReference type="EMBL" id="MBI5249944.1"/>
    </source>
</evidence>
<proteinExistence type="predicted"/>
<evidence type="ECO:0000313" key="2">
    <source>
        <dbReference type="Proteomes" id="UP000807825"/>
    </source>
</evidence>
<gene>
    <name evidence="1" type="ORF">HY912_10665</name>
</gene>
<sequence length="57" mass="6341">MIQYSAAHRTLAEIGYFHGRKVARAGVKEQFRTDGVSRVPGVFLVLENGHKSFAHIS</sequence>
<organism evidence="1 2">
    <name type="scientific">Desulfomonile tiedjei</name>
    <dbReference type="NCBI Taxonomy" id="2358"/>
    <lineage>
        <taxon>Bacteria</taxon>
        <taxon>Pseudomonadati</taxon>
        <taxon>Thermodesulfobacteriota</taxon>
        <taxon>Desulfomonilia</taxon>
        <taxon>Desulfomonilales</taxon>
        <taxon>Desulfomonilaceae</taxon>
        <taxon>Desulfomonile</taxon>
    </lineage>
</organism>
<dbReference type="Proteomes" id="UP000807825">
    <property type="component" value="Unassembled WGS sequence"/>
</dbReference>
<protein>
    <submittedName>
        <fullName evidence="1">Uncharacterized protein</fullName>
    </submittedName>
</protein>
<dbReference type="AlphaFoldDB" id="A0A9D6Z3I8"/>
<name>A0A9D6Z3I8_9BACT</name>
<accession>A0A9D6Z3I8</accession>
<dbReference type="EMBL" id="JACRDE010000289">
    <property type="protein sequence ID" value="MBI5249944.1"/>
    <property type="molecule type" value="Genomic_DNA"/>
</dbReference>
<comment type="caution">
    <text evidence="1">The sequence shown here is derived from an EMBL/GenBank/DDBJ whole genome shotgun (WGS) entry which is preliminary data.</text>
</comment>
<reference evidence="1" key="1">
    <citation type="submission" date="2020-07" db="EMBL/GenBank/DDBJ databases">
        <title>Huge and variable diversity of episymbiotic CPR bacteria and DPANN archaea in groundwater ecosystems.</title>
        <authorList>
            <person name="He C.Y."/>
            <person name="Keren R."/>
            <person name="Whittaker M."/>
            <person name="Farag I.F."/>
            <person name="Doudna J."/>
            <person name="Cate J.H.D."/>
            <person name="Banfield J.F."/>
        </authorList>
    </citation>
    <scope>NUCLEOTIDE SEQUENCE</scope>
    <source>
        <strain evidence="1">NC_groundwater_1664_Pr3_B-0.1um_52_9</strain>
    </source>
</reference>